<dbReference type="GO" id="GO:0017057">
    <property type="term" value="F:6-phosphogluconolactonase activity"/>
    <property type="evidence" value="ECO:0007669"/>
    <property type="project" value="TreeGrafter"/>
</dbReference>
<reference evidence="2 3" key="1">
    <citation type="submission" date="2015-11" db="EMBL/GenBank/DDBJ databases">
        <authorList>
            <person name="Hill K.K."/>
            <person name="Shirey T.B."/>
            <person name="Raphael B."/>
            <person name="Daligault H.E."/>
            <person name="Davenport K.W."/>
            <person name="Bruce D.C."/>
            <person name="Foley B.T."/>
            <person name="Johnson S.L."/>
        </authorList>
    </citation>
    <scope>NUCLEOTIDE SEQUENCE [LARGE SCALE GENOMIC DNA]</scope>
    <source>
        <strain evidence="2 3">CDC_1632</strain>
    </source>
</reference>
<evidence type="ECO:0000256" key="1">
    <source>
        <dbReference type="ARBA" id="ARBA00005564"/>
    </source>
</evidence>
<proteinExistence type="inferred from homology"/>
<sequence>MSSDKNDCISMVFSMTNELNNRVVAFKRDNMGTLSYPKVYRTGGNGTGLRQVDPLGSQGSIALSCDGNFLFVVNAGSNSISSFEISEWGLDLVCVVPSGGVFPNSLTINHHNLYVTNSGNPPKSPANVTGFHIESDGHLRIIKGSQRPLSSNAAQSKCISSNVCGDKLVVSEGITNNLSVYKVNSNGSLTGPIVNPSNGVGPFGSAYLNNNILLVTEVTSNALSSYKVTNNGILDIISGSVLNNQAATCWVSVNPNENHAYTSNAGSSTLTRYDINHKGILTAIESIPSTPNRTGAPIDSGIDKRGQNFYVLNGNEGSISVFEIEENGHLVLLQIFQDTKLPQIGAQGMAIL</sequence>
<dbReference type="Gene3D" id="2.130.10.10">
    <property type="entry name" value="YVTN repeat-like/Quinoprotein amine dehydrogenase"/>
    <property type="match status" value="2"/>
</dbReference>
<dbReference type="InterPro" id="IPR019405">
    <property type="entry name" value="Lactonase_7-beta_prop"/>
</dbReference>
<dbReference type="Proteomes" id="UP000182204">
    <property type="component" value="Chromosome"/>
</dbReference>
<dbReference type="InterPro" id="IPR050282">
    <property type="entry name" value="Cycloisomerase_2"/>
</dbReference>
<protein>
    <submittedName>
        <fullName evidence="2">Lactonase, 7-bladed beta-propeller family protein</fullName>
    </submittedName>
</protein>
<dbReference type="RefSeq" id="WP_072585220.1">
    <property type="nucleotide sequence ID" value="NZ_CP013243.1"/>
</dbReference>
<gene>
    <name evidence="2" type="ORF">NPD5_1423</name>
</gene>
<dbReference type="AlphaFoldDB" id="A0A1L3NFN8"/>
<name>A0A1L3NFN8_CLOSG</name>
<evidence type="ECO:0000313" key="3">
    <source>
        <dbReference type="Proteomes" id="UP000182204"/>
    </source>
</evidence>
<accession>A0A1L3NFN8</accession>
<evidence type="ECO:0000313" key="2">
    <source>
        <dbReference type="EMBL" id="APH14929.1"/>
    </source>
</evidence>
<comment type="similarity">
    <text evidence="1">Belongs to the cycloisomerase 2 family.</text>
</comment>
<dbReference type="InterPro" id="IPR015943">
    <property type="entry name" value="WD40/YVTN_repeat-like_dom_sf"/>
</dbReference>
<dbReference type="PANTHER" id="PTHR30344">
    <property type="entry name" value="6-PHOSPHOGLUCONOLACTONASE-RELATED"/>
    <property type="match status" value="1"/>
</dbReference>
<dbReference type="Pfam" id="PF10282">
    <property type="entry name" value="Lactonase"/>
    <property type="match status" value="2"/>
</dbReference>
<organism evidence="2 3">
    <name type="scientific">Clostridium sporogenes</name>
    <dbReference type="NCBI Taxonomy" id="1509"/>
    <lineage>
        <taxon>Bacteria</taxon>
        <taxon>Bacillati</taxon>
        <taxon>Bacillota</taxon>
        <taxon>Clostridia</taxon>
        <taxon>Eubacteriales</taxon>
        <taxon>Clostridiaceae</taxon>
        <taxon>Clostridium</taxon>
    </lineage>
</organism>
<dbReference type="PANTHER" id="PTHR30344:SF1">
    <property type="entry name" value="6-PHOSPHOGLUCONOLACTONASE"/>
    <property type="match status" value="1"/>
</dbReference>
<dbReference type="EMBL" id="CP013243">
    <property type="protein sequence ID" value="APH14929.1"/>
    <property type="molecule type" value="Genomic_DNA"/>
</dbReference>
<dbReference type="SUPFAM" id="SSF75011">
    <property type="entry name" value="3-carboxy-cis,cis-mucoante lactonizing enzyme"/>
    <property type="match status" value="1"/>
</dbReference>